<accession>A0AAW2YM78</accession>
<dbReference type="InterPro" id="IPR039635">
    <property type="entry name" value="ERMARD"/>
</dbReference>
<dbReference type="InterPro" id="IPR025209">
    <property type="entry name" value="DUF4209"/>
</dbReference>
<evidence type="ECO:0000313" key="2">
    <source>
        <dbReference type="EMBL" id="KAL0478180.1"/>
    </source>
</evidence>
<comment type="caution">
    <text evidence="2">The sequence shown here is derived from an EMBL/GenBank/DDBJ whole genome shotgun (WGS) entry which is preliminary data.</text>
</comment>
<name>A0AAW2YM78_9EUKA</name>
<reference evidence="2 3" key="1">
    <citation type="submission" date="2024-03" db="EMBL/GenBank/DDBJ databases">
        <title>The Acrasis kona genome and developmental transcriptomes reveal deep origins of eukaryotic multicellular pathways.</title>
        <authorList>
            <person name="Sheikh S."/>
            <person name="Fu C.-J."/>
            <person name="Brown M.W."/>
            <person name="Baldauf S.L."/>
        </authorList>
    </citation>
    <scope>NUCLEOTIDE SEQUENCE [LARGE SCALE GENOMIC DNA]</scope>
    <source>
        <strain evidence="2 3">ATCC MYA-3509</strain>
    </source>
</reference>
<proteinExistence type="predicted"/>
<keyword evidence="3" id="KW-1185">Reference proteome</keyword>
<dbReference type="PANTHER" id="PTHR31701">
    <property type="entry name" value="ENDOPLASMIC RETICULUM MEMBRANE-ASSOCIATED RNA DEGRADATION PROTEIN"/>
    <property type="match status" value="1"/>
</dbReference>
<gene>
    <name evidence="2" type="ORF">AKO1_008451</name>
</gene>
<dbReference type="Proteomes" id="UP001431209">
    <property type="component" value="Unassembled WGS sequence"/>
</dbReference>
<evidence type="ECO:0000259" key="1">
    <source>
        <dbReference type="Pfam" id="PF13910"/>
    </source>
</evidence>
<dbReference type="AlphaFoldDB" id="A0AAW2YM78"/>
<feature type="domain" description="DUF4209" evidence="1">
    <location>
        <begin position="184"/>
        <end position="266"/>
    </location>
</feature>
<evidence type="ECO:0000313" key="3">
    <source>
        <dbReference type="Proteomes" id="UP001431209"/>
    </source>
</evidence>
<protein>
    <submittedName>
        <fullName evidence="2">Endoplasmic reticulum membrane-associated RNA degradation protein</fullName>
    </submittedName>
</protein>
<dbReference type="EMBL" id="JAOPGA020000323">
    <property type="protein sequence ID" value="KAL0478180.1"/>
    <property type="molecule type" value="Genomic_DNA"/>
</dbReference>
<dbReference type="PANTHER" id="PTHR31701:SF2">
    <property type="entry name" value="ENDOPLASMIC RETICULUM MEMBRANE-ASSOCIATED RNA DEGRADATION PROTEIN"/>
    <property type="match status" value="1"/>
</dbReference>
<sequence length="685" mass="79225">MKRIFAAGKRACEFLDTHNDDVQQLKDAQCDPEEHVTFLSPLVRSMITIIDNDMVHGTDKTEEYVTEDGLLNWTEFSVAKMTDDCVERDEVSLFISASNYLRRVLHQHLHPFALSTFKNNSVENIVKKYGALMTILPEVVISSNSQKQFEHFICPQNALFLEVLHLYRSSKYQLCFSTCITFLERTISDLMHKSQQQNTRPMKINNLLQLDELVSLLGPDVIFMLRLVCGPLQGMNFRNLLWHGFFSDDEFEPVYASLLLLLVVSIADIPGILQSLITRPPLQDISRFDKPIDTPDFGNYIEDIVDNCYIIPSCQRALWKESLRHHVDHEYYYCAVTLFPLIEHALRRMFVHVNDRENHVLSAETQAVYITFDHIFSNQIGPQLMYNYLFDEIDVPTMLCLHDVIVWGPKLRDRLSHGLVDPTTIPRSLVDRLVVSALMLLCGKYRFKSTNDFKISYDYTPVYHPQTFFFEEMKCTASFIKNFFIDCVFDLLKYDDTSDMSPRTVLLNPDLRGQVLLIIDQMDEHILIKTKSRGSAYNFHVVPFVEVGVLDYTFLPYQVPKMYGLGIRGGNIPAIDVCRRVTIDVRESIVAVDEMMNKMRVFKDKKRGQAHIEKFQRNMYSLYLLLILMMRGVEVAMIRVCLPGNMELCEILLDASISLKTCIIKNDWIKPKIINKLIVALRAVL</sequence>
<dbReference type="Pfam" id="PF13910">
    <property type="entry name" value="DUF4209"/>
    <property type="match status" value="1"/>
</dbReference>
<organism evidence="2 3">
    <name type="scientific">Acrasis kona</name>
    <dbReference type="NCBI Taxonomy" id="1008807"/>
    <lineage>
        <taxon>Eukaryota</taxon>
        <taxon>Discoba</taxon>
        <taxon>Heterolobosea</taxon>
        <taxon>Tetramitia</taxon>
        <taxon>Eutetramitia</taxon>
        <taxon>Acrasidae</taxon>
        <taxon>Acrasis</taxon>
    </lineage>
</organism>